<dbReference type="InterPro" id="IPR006260">
    <property type="entry name" value="TonB/TolA_C"/>
</dbReference>
<evidence type="ECO:0000259" key="12">
    <source>
        <dbReference type="PROSITE" id="PS52015"/>
    </source>
</evidence>
<keyword evidence="3" id="KW-0813">Transport</keyword>
<dbReference type="InParanoid" id="A0A0J6WXQ7"/>
<dbReference type="PANTHER" id="PTHR33446">
    <property type="entry name" value="PROTEIN TONB-RELATED"/>
    <property type="match status" value="1"/>
</dbReference>
<evidence type="ECO:0000256" key="5">
    <source>
        <dbReference type="ARBA" id="ARBA00022519"/>
    </source>
</evidence>
<evidence type="ECO:0000313" key="13">
    <source>
        <dbReference type="EMBL" id="KMO87414.1"/>
    </source>
</evidence>
<evidence type="ECO:0000256" key="2">
    <source>
        <dbReference type="ARBA" id="ARBA00006555"/>
    </source>
</evidence>
<dbReference type="SUPFAM" id="SSF74653">
    <property type="entry name" value="TolA/TonB C-terminal domain"/>
    <property type="match status" value="1"/>
</dbReference>
<dbReference type="PANTHER" id="PTHR33446:SF2">
    <property type="entry name" value="PROTEIN TONB"/>
    <property type="match status" value="1"/>
</dbReference>
<feature type="compositionally biased region" description="Polar residues" evidence="10">
    <location>
        <begin position="79"/>
        <end position="92"/>
    </location>
</feature>
<dbReference type="GO" id="GO:0098797">
    <property type="term" value="C:plasma membrane protein complex"/>
    <property type="evidence" value="ECO:0007669"/>
    <property type="project" value="TreeGrafter"/>
</dbReference>
<reference evidence="13 14" key="1">
    <citation type="submission" date="2015-06" db="EMBL/GenBank/DDBJ databases">
        <title>Draft genome sequence of beer spoilage bacterium Megasphaera cerevisiae type strain 20462.</title>
        <authorList>
            <person name="Kutumbaka K."/>
            <person name="Pasmowitz J."/>
            <person name="Mategko J."/>
            <person name="Reyes D."/>
            <person name="Friedrich A."/>
            <person name="Han S."/>
            <person name="Martens-Habbena W."/>
            <person name="Neal-McKinney J."/>
            <person name="Janagama H.K."/>
            <person name="Nadala C."/>
            <person name="Samadpour M."/>
        </authorList>
    </citation>
    <scope>NUCLEOTIDE SEQUENCE [LARGE SCALE GENOMIC DNA]</scope>
    <source>
        <strain evidence="13 14">DSM 20462</strain>
    </source>
</reference>
<keyword evidence="7" id="KW-0653">Protein transport</keyword>
<dbReference type="GO" id="GO:0031992">
    <property type="term" value="F:energy transducer activity"/>
    <property type="evidence" value="ECO:0007669"/>
    <property type="project" value="TreeGrafter"/>
</dbReference>
<dbReference type="AlphaFoldDB" id="A0A0J6WXQ7"/>
<dbReference type="Pfam" id="PF03544">
    <property type="entry name" value="TonB_C"/>
    <property type="match status" value="1"/>
</dbReference>
<organism evidence="13 14">
    <name type="scientific">Megasphaera cerevisiae DSM 20462</name>
    <dbReference type="NCBI Taxonomy" id="1122219"/>
    <lineage>
        <taxon>Bacteria</taxon>
        <taxon>Bacillati</taxon>
        <taxon>Bacillota</taxon>
        <taxon>Negativicutes</taxon>
        <taxon>Veillonellales</taxon>
        <taxon>Veillonellaceae</taxon>
        <taxon>Megasphaera</taxon>
    </lineage>
</organism>
<evidence type="ECO:0000256" key="7">
    <source>
        <dbReference type="ARBA" id="ARBA00022927"/>
    </source>
</evidence>
<feature type="compositionally biased region" description="Gly residues" evidence="10">
    <location>
        <begin position="52"/>
        <end position="64"/>
    </location>
</feature>
<comment type="subcellular location">
    <subcellularLocation>
        <location evidence="1">Cell inner membrane</location>
        <topology evidence="1">Single-pass membrane protein</topology>
        <orientation evidence="1">Periplasmic side</orientation>
    </subcellularLocation>
</comment>
<evidence type="ECO:0000256" key="3">
    <source>
        <dbReference type="ARBA" id="ARBA00022448"/>
    </source>
</evidence>
<keyword evidence="4" id="KW-1003">Cell membrane</keyword>
<dbReference type="InterPro" id="IPR051045">
    <property type="entry name" value="TonB-dependent_transducer"/>
</dbReference>
<evidence type="ECO:0000256" key="10">
    <source>
        <dbReference type="SAM" id="MobiDB-lite"/>
    </source>
</evidence>
<proteinExistence type="inferred from homology"/>
<dbReference type="PROSITE" id="PS52015">
    <property type="entry name" value="TONB_CTD"/>
    <property type="match status" value="1"/>
</dbReference>
<protein>
    <recommendedName>
        <fullName evidence="12">TonB C-terminal domain-containing protein</fullName>
    </recommendedName>
</protein>
<evidence type="ECO:0000256" key="4">
    <source>
        <dbReference type="ARBA" id="ARBA00022475"/>
    </source>
</evidence>
<feature type="compositionally biased region" description="Low complexity" evidence="10">
    <location>
        <begin position="109"/>
        <end position="124"/>
    </location>
</feature>
<comment type="similarity">
    <text evidence="2">Belongs to the TonB family.</text>
</comment>
<feature type="compositionally biased region" description="Gly residues" evidence="10">
    <location>
        <begin position="125"/>
        <end position="179"/>
    </location>
</feature>
<dbReference type="EMBL" id="LEKT01000006">
    <property type="protein sequence ID" value="KMO87414.1"/>
    <property type="molecule type" value="Genomic_DNA"/>
</dbReference>
<dbReference type="STRING" id="39029.BSR42_00540"/>
<accession>A0A0J6WXQ7</accession>
<dbReference type="GO" id="GO:0055085">
    <property type="term" value="P:transmembrane transport"/>
    <property type="evidence" value="ECO:0007669"/>
    <property type="project" value="InterPro"/>
</dbReference>
<feature type="domain" description="TonB C-terminal" evidence="12">
    <location>
        <begin position="185"/>
        <end position="272"/>
    </location>
</feature>
<dbReference type="Proteomes" id="UP000036503">
    <property type="component" value="Unassembled WGS sequence"/>
</dbReference>
<dbReference type="InterPro" id="IPR037682">
    <property type="entry name" value="TonB_C"/>
</dbReference>
<evidence type="ECO:0000256" key="8">
    <source>
        <dbReference type="ARBA" id="ARBA00022989"/>
    </source>
</evidence>
<dbReference type="PATRIC" id="fig|1122219.3.peg.2477"/>
<dbReference type="RefSeq" id="WP_048513395.1">
    <property type="nucleotide sequence ID" value="NZ_FUXD01000002.1"/>
</dbReference>
<comment type="caution">
    <text evidence="13">The sequence shown here is derived from an EMBL/GenBank/DDBJ whole genome shotgun (WGS) entry which is preliminary data.</text>
</comment>
<evidence type="ECO:0000256" key="1">
    <source>
        <dbReference type="ARBA" id="ARBA00004383"/>
    </source>
</evidence>
<name>A0A0J6WXQ7_9FIRM</name>
<keyword evidence="9 11" id="KW-0472">Membrane</keyword>
<evidence type="ECO:0000256" key="6">
    <source>
        <dbReference type="ARBA" id="ARBA00022692"/>
    </source>
</evidence>
<dbReference type="GO" id="GO:0015031">
    <property type="term" value="P:protein transport"/>
    <property type="evidence" value="ECO:0007669"/>
    <property type="project" value="UniProtKB-KW"/>
</dbReference>
<feature type="transmembrane region" description="Helical" evidence="11">
    <location>
        <begin position="12"/>
        <end position="33"/>
    </location>
</feature>
<sequence length="272" mass="26386">MQGISWKRAYAYSAVTHLAVIGIATLLLGSVALHQEQELYVVNLDISDTSGQGSGHAGGGGGSGALFPDKLSESEVQQKVEQATESTTQQEPTPAAVPDPSSNAIPTETTTTPVSSGAPAASGGTSSGGNAAGAGSGSGSGGGYGTGVGTGSGDGAGDGQGYGEGSGSGQGSGNSGVEGTGSQPFDADGLWSAINSNKQYPLMALKCNITGSVTIQTTLDVGGNITSVSVVSSSGNNSLDQAAVNAAYAVGSYPNPTGQTVTANTTVTFALN</sequence>
<dbReference type="OrthoDB" id="1632178at2"/>
<keyword evidence="8 11" id="KW-1133">Transmembrane helix</keyword>
<keyword evidence="5" id="KW-0997">Cell inner membrane</keyword>
<dbReference type="NCBIfam" id="TIGR01352">
    <property type="entry name" value="tonB_Cterm"/>
    <property type="match status" value="1"/>
</dbReference>
<feature type="region of interest" description="Disordered" evidence="10">
    <location>
        <begin position="50"/>
        <end position="184"/>
    </location>
</feature>
<keyword evidence="6 11" id="KW-0812">Transmembrane</keyword>
<evidence type="ECO:0000256" key="11">
    <source>
        <dbReference type="SAM" id="Phobius"/>
    </source>
</evidence>
<gene>
    <name evidence="13" type="ORF">AB840_03000</name>
</gene>
<keyword evidence="14" id="KW-1185">Reference proteome</keyword>
<evidence type="ECO:0000313" key="14">
    <source>
        <dbReference type="Proteomes" id="UP000036503"/>
    </source>
</evidence>
<evidence type="ECO:0000256" key="9">
    <source>
        <dbReference type="ARBA" id="ARBA00023136"/>
    </source>
</evidence>
<dbReference type="Gene3D" id="3.30.1150.10">
    <property type="match status" value="1"/>
</dbReference>